<feature type="transmembrane region" description="Helical" evidence="1">
    <location>
        <begin position="117"/>
        <end position="136"/>
    </location>
</feature>
<keyword evidence="1" id="KW-0812">Transmembrane</keyword>
<dbReference type="STRING" id="667676.SAMN05192539_103081"/>
<name>A0A1H7DJ59_9BURK</name>
<feature type="domain" description="SGNH" evidence="3">
    <location>
        <begin position="418"/>
        <end position="665"/>
    </location>
</feature>
<keyword evidence="5" id="KW-1185">Reference proteome</keyword>
<keyword evidence="1" id="KW-1133">Transmembrane helix</keyword>
<keyword evidence="4" id="KW-0012">Acyltransferase</keyword>
<dbReference type="GO" id="GO:0016020">
    <property type="term" value="C:membrane"/>
    <property type="evidence" value="ECO:0007669"/>
    <property type="project" value="TreeGrafter"/>
</dbReference>
<dbReference type="InterPro" id="IPR043968">
    <property type="entry name" value="SGNH"/>
</dbReference>
<evidence type="ECO:0000313" key="5">
    <source>
        <dbReference type="Proteomes" id="UP000198866"/>
    </source>
</evidence>
<dbReference type="Proteomes" id="UP000198866">
    <property type="component" value="Unassembled WGS sequence"/>
</dbReference>
<feature type="transmembrane region" description="Helical" evidence="1">
    <location>
        <begin position="354"/>
        <end position="375"/>
    </location>
</feature>
<feature type="transmembrane region" description="Helical" evidence="1">
    <location>
        <begin position="173"/>
        <end position="193"/>
    </location>
</feature>
<organism evidence="4 5">
    <name type="scientific">Paraburkholderia diazotrophica</name>
    <dbReference type="NCBI Taxonomy" id="667676"/>
    <lineage>
        <taxon>Bacteria</taxon>
        <taxon>Pseudomonadati</taxon>
        <taxon>Pseudomonadota</taxon>
        <taxon>Betaproteobacteria</taxon>
        <taxon>Burkholderiales</taxon>
        <taxon>Burkholderiaceae</taxon>
        <taxon>Paraburkholderia</taxon>
    </lineage>
</organism>
<sequence>MSTITSRITTTRDAAKYRPDIDGLRAVAVLAVVVFHAFPSLLRGGFVGVDIFFVISGFLITNILLSELEAEAFSISRFYVRRIRRIFPALIAVLIAVYALGWYSLFKDEYKQLGKHILAASCFVANLAFWNEAGYFDTAAQTKPLLHLWSLGVEEQFYIIWPLMLAMAYRRRLSLLGLIVAGGIISFGVNIALVSHHPAAAFFSPFSRFWELIAGALLAWSNQTQLAVNTYRENWRSVAGLALCAAAMLGLNSGTDFPGWWALLPVVGAALLISGRNTMFNDRVLGFPPLVWIGKISFPLYLWHWPLLSFATILTGGPPEPHVRAAAVALSVALAWLSCVAIEKPVRFGKQHWSKVAVPCVLLIAMGYIGGMTYVRDGLGFRKGYSLTADVTSATLGAGHEFVKPECGVPASQRRLFQFCSSDRRETPSAVVWGDSKADALYWGLLRESTLDRRWSLIARTGCAPMSGVVRISSYAKDDPDECASANRVAMRAIIANHDIKLVVLAAAARVLVGPEYAAAGTRNPIQSAALDGLDVSIGILQKAGKQVALVMDNPTLPDPRECMGRKLMGYRFVQTILSVDHAGSFASKCAITYGEHLAATAEYRADIAKLHAMHPDMLIYDPAPVLCDMKKGVCPVTRDGKFLYSYGDHISDSANRLIADQLLPQLEGSTWK</sequence>
<dbReference type="Pfam" id="PF19040">
    <property type="entry name" value="SGNH"/>
    <property type="match status" value="1"/>
</dbReference>
<feature type="transmembrane region" description="Helical" evidence="1">
    <location>
        <begin position="86"/>
        <end position="105"/>
    </location>
</feature>
<dbReference type="PANTHER" id="PTHR23028">
    <property type="entry name" value="ACETYLTRANSFERASE"/>
    <property type="match status" value="1"/>
</dbReference>
<feature type="transmembrane region" description="Helical" evidence="1">
    <location>
        <begin position="285"/>
        <end position="303"/>
    </location>
</feature>
<keyword evidence="4" id="KW-0808">Transferase</keyword>
<accession>A0A1H7DJ59</accession>
<keyword evidence="1" id="KW-0472">Membrane</keyword>
<feature type="transmembrane region" description="Helical" evidence="1">
    <location>
        <begin position="323"/>
        <end position="342"/>
    </location>
</feature>
<dbReference type="AlphaFoldDB" id="A0A1H7DJ59"/>
<evidence type="ECO:0000313" key="4">
    <source>
        <dbReference type="EMBL" id="SEK01638.1"/>
    </source>
</evidence>
<dbReference type="EMBL" id="FNYE01000030">
    <property type="protein sequence ID" value="SEK01638.1"/>
    <property type="molecule type" value="Genomic_DNA"/>
</dbReference>
<feature type="domain" description="Acyltransferase 3" evidence="2">
    <location>
        <begin position="20"/>
        <end position="337"/>
    </location>
</feature>
<reference evidence="5" key="1">
    <citation type="submission" date="2016-10" db="EMBL/GenBank/DDBJ databases">
        <authorList>
            <person name="Varghese N."/>
            <person name="Submissions S."/>
        </authorList>
    </citation>
    <scope>NUCLEOTIDE SEQUENCE [LARGE SCALE GENOMIC DNA]</scope>
    <source>
        <strain evidence="5">LMG 26031</strain>
    </source>
</reference>
<dbReference type="GO" id="GO:0009103">
    <property type="term" value="P:lipopolysaccharide biosynthetic process"/>
    <property type="evidence" value="ECO:0007669"/>
    <property type="project" value="TreeGrafter"/>
</dbReference>
<evidence type="ECO:0000259" key="3">
    <source>
        <dbReference type="Pfam" id="PF19040"/>
    </source>
</evidence>
<feature type="transmembrane region" description="Helical" evidence="1">
    <location>
        <begin position="44"/>
        <end position="65"/>
    </location>
</feature>
<dbReference type="InterPro" id="IPR002656">
    <property type="entry name" value="Acyl_transf_3_dom"/>
</dbReference>
<feature type="transmembrane region" description="Helical" evidence="1">
    <location>
        <begin position="21"/>
        <end position="38"/>
    </location>
</feature>
<dbReference type="GO" id="GO:0016747">
    <property type="term" value="F:acyltransferase activity, transferring groups other than amino-acyl groups"/>
    <property type="evidence" value="ECO:0007669"/>
    <property type="project" value="InterPro"/>
</dbReference>
<evidence type="ECO:0000256" key="1">
    <source>
        <dbReference type="SAM" id="Phobius"/>
    </source>
</evidence>
<protein>
    <submittedName>
        <fullName evidence="4">Peptidoglycan/LPS O-acetylase OafA/YrhL, contains acyltransferase and SGNH-hydrolase domains</fullName>
    </submittedName>
</protein>
<dbReference type="Pfam" id="PF01757">
    <property type="entry name" value="Acyl_transf_3"/>
    <property type="match status" value="1"/>
</dbReference>
<dbReference type="PANTHER" id="PTHR23028:SF53">
    <property type="entry name" value="ACYL_TRANSF_3 DOMAIN-CONTAINING PROTEIN"/>
    <property type="match status" value="1"/>
</dbReference>
<dbReference type="InterPro" id="IPR050879">
    <property type="entry name" value="Acyltransferase_3"/>
</dbReference>
<proteinExistence type="predicted"/>
<dbReference type="GO" id="GO:0016787">
    <property type="term" value="F:hydrolase activity"/>
    <property type="evidence" value="ECO:0007669"/>
    <property type="project" value="UniProtKB-KW"/>
</dbReference>
<keyword evidence="4" id="KW-0378">Hydrolase</keyword>
<evidence type="ECO:0000259" key="2">
    <source>
        <dbReference type="Pfam" id="PF01757"/>
    </source>
</evidence>
<feature type="transmembrane region" description="Helical" evidence="1">
    <location>
        <begin position="257"/>
        <end position="273"/>
    </location>
</feature>
<gene>
    <name evidence="4" type="ORF">SAMN05192539_103081</name>
</gene>